<evidence type="ECO:0000256" key="4">
    <source>
        <dbReference type="ARBA" id="ARBA00022771"/>
    </source>
</evidence>
<dbReference type="PANTHER" id="PTHR44489:SF14">
    <property type="entry name" value="ZINC FINGER CCCH DOMAIN-CONTAINING PROTEIN 59-RELATED"/>
    <property type="match status" value="1"/>
</dbReference>
<name>A0ABM3AT85_GOSHI</name>
<dbReference type="Gene3D" id="2.130.10.10">
    <property type="entry name" value="YVTN repeat-like/Quinoprotein amine dehydrogenase"/>
    <property type="match status" value="2"/>
</dbReference>
<dbReference type="SUPFAM" id="SSF90229">
    <property type="entry name" value="CCCH zinc finger"/>
    <property type="match status" value="1"/>
</dbReference>
<evidence type="ECO:0000259" key="8">
    <source>
        <dbReference type="PROSITE" id="PS50103"/>
    </source>
</evidence>
<evidence type="ECO:0000256" key="1">
    <source>
        <dbReference type="ARBA" id="ARBA00022574"/>
    </source>
</evidence>
<dbReference type="PANTHER" id="PTHR44489">
    <property type="match status" value="1"/>
</dbReference>
<accession>A0ABM3AT85</accession>
<feature type="repeat" description="WD" evidence="6">
    <location>
        <begin position="219"/>
        <end position="258"/>
    </location>
</feature>
<evidence type="ECO:0000313" key="9">
    <source>
        <dbReference type="Proteomes" id="UP000818029"/>
    </source>
</evidence>
<keyword evidence="2 7" id="KW-0479">Metal-binding</keyword>
<keyword evidence="4 7" id="KW-0863">Zinc-finger</keyword>
<evidence type="ECO:0000256" key="2">
    <source>
        <dbReference type="ARBA" id="ARBA00022723"/>
    </source>
</evidence>
<dbReference type="PROSITE" id="PS50103">
    <property type="entry name" value="ZF_C3H1"/>
    <property type="match status" value="1"/>
</dbReference>
<reference evidence="9" key="1">
    <citation type="journal article" date="2020" name="Nat. Genet.">
        <title>Genomic diversifications of five Gossypium allopolyploid species and their impact on cotton improvement.</title>
        <authorList>
            <person name="Chen Z.J."/>
            <person name="Sreedasyam A."/>
            <person name="Ando A."/>
            <person name="Song Q."/>
            <person name="De Santiago L.M."/>
            <person name="Hulse-Kemp A.M."/>
            <person name="Ding M."/>
            <person name="Ye W."/>
            <person name="Kirkbride R.C."/>
            <person name="Jenkins J."/>
            <person name="Plott C."/>
            <person name="Lovell J."/>
            <person name="Lin Y.M."/>
            <person name="Vaughn R."/>
            <person name="Liu B."/>
            <person name="Simpson S."/>
            <person name="Scheffler B.E."/>
            <person name="Wen L."/>
            <person name="Saski C.A."/>
            <person name="Grover C.E."/>
            <person name="Hu G."/>
            <person name="Conover J.L."/>
            <person name="Carlson J.W."/>
            <person name="Shu S."/>
            <person name="Boston L.B."/>
            <person name="Williams M."/>
            <person name="Peterson D.G."/>
            <person name="McGee K."/>
            <person name="Jones D.C."/>
            <person name="Wendel J.F."/>
            <person name="Stelly D.M."/>
            <person name="Grimwood J."/>
            <person name="Schmutz J."/>
        </authorList>
    </citation>
    <scope>NUCLEOTIDE SEQUENCE [LARGE SCALE GENOMIC DNA]</scope>
    <source>
        <strain evidence="9">cv. TM-1</strain>
    </source>
</reference>
<feature type="domain" description="C3H1-type" evidence="8">
    <location>
        <begin position="44"/>
        <end position="71"/>
    </location>
</feature>
<dbReference type="PROSITE" id="PS50082">
    <property type="entry name" value="WD_REPEATS_2"/>
    <property type="match status" value="2"/>
</dbReference>
<evidence type="ECO:0000313" key="10">
    <source>
        <dbReference type="RefSeq" id="XP_040957864.1"/>
    </source>
</evidence>
<dbReference type="RefSeq" id="XP_040957864.1">
    <property type="nucleotide sequence ID" value="XM_041101930.1"/>
</dbReference>
<feature type="repeat" description="WD" evidence="6">
    <location>
        <begin position="82"/>
        <end position="123"/>
    </location>
</feature>
<keyword evidence="1 6" id="KW-0853">WD repeat</keyword>
<reference evidence="10" key="2">
    <citation type="submission" date="2025-08" db="UniProtKB">
        <authorList>
            <consortium name="RefSeq"/>
        </authorList>
    </citation>
    <scope>IDENTIFICATION</scope>
</reference>
<keyword evidence="3" id="KW-0677">Repeat</keyword>
<gene>
    <name evidence="10" type="primary">LOC107915377</name>
</gene>
<keyword evidence="9" id="KW-1185">Reference proteome</keyword>
<evidence type="ECO:0000256" key="6">
    <source>
        <dbReference type="PROSITE-ProRule" id="PRU00221"/>
    </source>
</evidence>
<dbReference type="InterPro" id="IPR015943">
    <property type="entry name" value="WD40/YVTN_repeat-like_dom_sf"/>
</dbReference>
<dbReference type="Proteomes" id="UP000818029">
    <property type="component" value="Chromosome D10"/>
</dbReference>
<keyword evidence="5 7" id="KW-0862">Zinc</keyword>
<dbReference type="Pfam" id="PF00400">
    <property type="entry name" value="WD40"/>
    <property type="match status" value="2"/>
</dbReference>
<dbReference type="InterPro" id="IPR036855">
    <property type="entry name" value="Znf_CCCH_sf"/>
</dbReference>
<evidence type="ECO:0000256" key="3">
    <source>
        <dbReference type="ARBA" id="ARBA00022737"/>
    </source>
</evidence>
<dbReference type="SUPFAM" id="SSF50978">
    <property type="entry name" value="WD40 repeat-like"/>
    <property type="match status" value="1"/>
</dbReference>
<protein>
    <submittedName>
        <fullName evidence="10">Zinc finger CCCH domain-containing protein 62</fullName>
    </submittedName>
</protein>
<evidence type="ECO:0000256" key="5">
    <source>
        <dbReference type="ARBA" id="ARBA00022833"/>
    </source>
</evidence>
<proteinExistence type="predicted"/>
<dbReference type="InterPro" id="IPR000571">
    <property type="entry name" value="Znf_CCCH"/>
</dbReference>
<dbReference type="InterPro" id="IPR001680">
    <property type="entry name" value="WD40_rpt"/>
</dbReference>
<sequence>MDVHGRERKLAGNNGEFSYSKANDIFLRNPNPPHNSSLSTLKSPDHNKLRKYWMSGHCHRGDKCWYLHSWSRGDGFTMLAKLEGHKKTIRGIALPSGHDKLYSGSSDGTARIWDGHTGKCLHFTNLGDEAGSLITEGAWVFIGMKNAVKALNIHSDLELNLKGPVGQVYAMIVAGDMLFAGYCFGDNVVTQFLCLLYNGGIIAWRASCETDSFQLAASLEGHNGAVSCLAVGDKMLFSGSLDKTIRVWDIDTFQCIKTTC</sequence>
<dbReference type="SMART" id="SM00320">
    <property type="entry name" value="WD40"/>
    <property type="match status" value="2"/>
</dbReference>
<feature type="zinc finger region" description="C3H1-type" evidence="7">
    <location>
        <begin position="44"/>
        <end position="71"/>
    </location>
</feature>
<dbReference type="InterPro" id="IPR019775">
    <property type="entry name" value="WD40_repeat_CS"/>
</dbReference>
<organism evidence="9 10">
    <name type="scientific">Gossypium hirsutum</name>
    <name type="common">Upland cotton</name>
    <name type="synonym">Gossypium mexicanum</name>
    <dbReference type="NCBI Taxonomy" id="3635"/>
    <lineage>
        <taxon>Eukaryota</taxon>
        <taxon>Viridiplantae</taxon>
        <taxon>Streptophyta</taxon>
        <taxon>Embryophyta</taxon>
        <taxon>Tracheophyta</taxon>
        <taxon>Spermatophyta</taxon>
        <taxon>Magnoliopsida</taxon>
        <taxon>eudicotyledons</taxon>
        <taxon>Gunneridae</taxon>
        <taxon>Pentapetalae</taxon>
        <taxon>rosids</taxon>
        <taxon>malvids</taxon>
        <taxon>Malvales</taxon>
        <taxon>Malvaceae</taxon>
        <taxon>Malvoideae</taxon>
        <taxon>Gossypium</taxon>
    </lineage>
</organism>
<dbReference type="InterPro" id="IPR044715">
    <property type="entry name" value="WDR86-like"/>
</dbReference>
<dbReference type="PROSITE" id="PS50294">
    <property type="entry name" value="WD_REPEATS_REGION"/>
    <property type="match status" value="2"/>
</dbReference>
<dbReference type="PROSITE" id="PS00678">
    <property type="entry name" value="WD_REPEATS_1"/>
    <property type="match status" value="1"/>
</dbReference>
<dbReference type="GeneID" id="107915377"/>
<dbReference type="InterPro" id="IPR036322">
    <property type="entry name" value="WD40_repeat_dom_sf"/>
</dbReference>
<evidence type="ECO:0000256" key="7">
    <source>
        <dbReference type="PROSITE-ProRule" id="PRU00723"/>
    </source>
</evidence>